<sequence length="572" mass="61362">MRKFHLALGIKAKLILFITLLIVLGSGVMGTYAVTHAKKEILAAARTKLQGDLKSGRLLLDKVYPGHWSVREGKLYKGETLIDGNYGLIDEFGADTGDTVTIFLGDTRVATNVKKADGSRAVGTKVSDAVAEVTLRKGELYLGEANVVGQIYQAAYEPIKNEKGEIIGIWYVGVTNKPYEDAIAAFRGRMQFYGILQVVIAALVIWFFVARSTRPLVAITKAAEEVSRGNLRVEVQEMRSRDEIGRLSAAVRGMLGSLQRMIGDINEHVYLSADQVAVSSESMAKGLEDMTRAYNEVIERNRSVTRDATSGHASVRESSEVLQELSALIQTAHGKASEAHRDSKETQAIAEKGKETVQHTVECMYSIEARSAETESHILELHEYSARIASIASSITEIANSTNLLALNASIEAARAGEAGRGFAVVAGEVRKLAEQSNREAAEAGELIKKITASIELAVRSNEQGRAEVAKGSASAEAAGRALEQILAALNGTVKNITGITDVTAEEVAGSEKIIGLISGVDQTIESTLRSSETVLEIAEGISREIEQLAAGSEELTAMASDLKSTLGKISV</sequence>
<dbReference type="InterPro" id="IPR003660">
    <property type="entry name" value="HAMP_dom"/>
</dbReference>
<dbReference type="OrthoDB" id="9814363at2"/>
<feature type="transmembrane region" description="Helical" evidence="9">
    <location>
        <begin position="190"/>
        <end position="209"/>
    </location>
</feature>
<comment type="similarity">
    <text evidence="7">Belongs to the methyl-accepting chemotaxis (MCP) protein family.</text>
</comment>
<evidence type="ECO:0000259" key="11">
    <source>
        <dbReference type="PROSITE" id="PS50885"/>
    </source>
</evidence>
<keyword evidence="6 8" id="KW-0807">Transducer</keyword>
<feature type="domain" description="Methyl-accepting transducer" evidence="10">
    <location>
        <begin position="286"/>
        <end position="522"/>
    </location>
</feature>
<evidence type="ECO:0000256" key="5">
    <source>
        <dbReference type="ARBA" id="ARBA00023136"/>
    </source>
</evidence>
<evidence type="ECO:0000256" key="1">
    <source>
        <dbReference type="ARBA" id="ARBA00004651"/>
    </source>
</evidence>
<dbReference type="CDD" id="cd06225">
    <property type="entry name" value="HAMP"/>
    <property type="match status" value="1"/>
</dbReference>
<reference evidence="12 13" key="1">
    <citation type="submission" date="2013-06" db="EMBL/GenBank/DDBJ databases">
        <title>Complete genome sequence of Paenibacillus mucilaginosus K02.</title>
        <authorList>
            <person name="Xiao B."/>
            <person name="Sun L."/>
            <person name="Xiao L."/>
            <person name="Lian B."/>
        </authorList>
    </citation>
    <scope>NUCLEOTIDE SEQUENCE [LARGE SCALE GENOMIC DNA]</scope>
    <source>
        <strain evidence="12 13">K02</strain>
    </source>
</reference>
<dbReference type="HOGENOM" id="CLU_000445_107_19_9"/>
<comment type="subcellular location">
    <subcellularLocation>
        <location evidence="1">Cell membrane</location>
        <topology evidence="1">Multi-pass membrane protein</topology>
    </subcellularLocation>
</comment>
<dbReference type="PANTHER" id="PTHR32089">
    <property type="entry name" value="METHYL-ACCEPTING CHEMOTAXIS PROTEIN MCPB"/>
    <property type="match status" value="1"/>
</dbReference>
<dbReference type="RefSeq" id="WP_014653137.1">
    <property type="nucleotide sequence ID" value="NC_017672.3"/>
</dbReference>
<dbReference type="EMBL" id="CP003422">
    <property type="protein sequence ID" value="AFH66275.1"/>
    <property type="molecule type" value="Genomic_DNA"/>
</dbReference>
<dbReference type="GO" id="GO:0005886">
    <property type="term" value="C:plasma membrane"/>
    <property type="evidence" value="ECO:0007669"/>
    <property type="project" value="UniProtKB-SubCell"/>
</dbReference>
<dbReference type="SMART" id="SM00304">
    <property type="entry name" value="HAMP"/>
    <property type="match status" value="1"/>
</dbReference>
<keyword evidence="4 9" id="KW-1133">Transmembrane helix</keyword>
<evidence type="ECO:0000256" key="9">
    <source>
        <dbReference type="SAM" id="Phobius"/>
    </source>
</evidence>
<dbReference type="Pfam" id="PF00015">
    <property type="entry name" value="MCPsignal"/>
    <property type="match status" value="1"/>
</dbReference>
<evidence type="ECO:0000256" key="2">
    <source>
        <dbReference type="ARBA" id="ARBA00022475"/>
    </source>
</evidence>
<dbReference type="GO" id="GO:0007165">
    <property type="term" value="P:signal transduction"/>
    <property type="evidence" value="ECO:0007669"/>
    <property type="project" value="UniProtKB-KW"/>
</dbReference>
<dbReference type="PATRIC" id="fig|997761.3.peg.7502"/>
<evidence type="ECO:0000256" key="8">
    <source>
        <dbReference type="PROSITE-ProRule" id="PRU00284"/>
    </source>
</evidence>
<dbReference type="Proteomes" id="UP000007392">
    <property type="component" value="Chromosome"/>
</dbReference>
<accession>I0BV78</accession>
<gene>
    <name evidence="12" type="ORF">B2K_37210</name>
</gene>
<evidence type="ECO:0000313" key="13">
    <source>
        <dbReference type="Proteomes" id="UP000007392"/>
    </source>
</evidence>
<dbReference type="KEGG" id="pmw:B2K_37210"/>
<evidence type="ECO:0000256" key="4">
    <source>
        <dbReference type="ARBA" id="ARBA00022989"/>
    </source>
</evidence>
<dbReference type="SUPFAM" id="SSF58104">
    <property type="entry name" value="Methyl-accepting chemotaxis protein (MCP) signaling domain"/>
    <property type="match status" value="1"/>
</dbReference>
<organism evidence="12 13">
    <name type="scientific">Paenibacillus mucilaginosus K02</name>
    <dbReference type="NCBI Taxonomy" id="997761"/>
    <lineage>
        <taxon>Bacteria</taxon>
        <taxon>Bacillati</taxon>
        <taxon>Bacillota</taxon>
        <taxon>Bacilli</taxon>
        <taxon>Bacillales</taxon>
        <taxon>Paenibacillaceae</taxon>
        <taxon>Paenibacillus</taxon>
    </lineage>
</organism>
<evidence type="ECO:0000313" key="12">
    <source>
        <dbReference type="EMBL" id="AFH66275.1"/>
    </source>
</evidence>
<dbReference type="PROSITE" id="PS50111">
    <property type="entry name" value="CHEMOTAXIS_TRANSDUC_2"/>
    <property type="match status" value="1"/>
</dbReference>
<feature type="domain" description="HAMP" evidence="11">
    <location>
        <begin position="210"/>
        <end position="263"/>
    </location>
</feature>
<dbReference type="Gene3D" id="6.10.340.10">
    <property type="match status" value="1"/>
</dbReference>
<proteinExistence type="inferred from homology"/>
<protein>
    <submittedName>
        <fullName evidence="12">Chemotaxis protein</fullName>
    </submittedName>
</protein>
<evidence type="ECO:0000256" key="3">
    <source>
        <dbReference type="ARBA" id="ARBA00022692"/>
    </source>
</evidence>
<dbReference type="InterPro" id="IPR004089">
    <property type="entry name" value="MCPsignal_dom"/>
</dbReference>
<dbReference type="InterPro" id="IPR033463">
    <property type="entry name" value="sCache_3"/>
</dbReference>
<dbReference type="Gene3D" id="1.10.287.950">
    <property type="entry name" value="Methyl-accepting chemotaxis protein"/>
    <property type="match status" value="1"/>
</dbReference>
<keyword evidence="3 9" id="KW-0812">Transmembrane</keyword>
<keyword evidence="5 9" id="KW-0472">Membrane</keyword>
<evidence type="ECO:0000256" key="6">
    <source>
        <dbReference type="ARBA" id="ARBA00023224"/>
    </source>
</evidence>
<dbReference type="Pfam" id="PF00672">
    <property type="entry name" value="HAMP"/>
    <property type="match status" value="1"/>
</dbReference>
<dbReference type="SMART" id="SM00283">
    <property type="entry name" value="MA"/>
    <property type="match status" value="1"/>
</dbReference>
<dbReference type="SUPFAM" id="SSF103190">
    <property type="entry name" value="Sensory domain-like"/>
    <property type="match status" value="1"/>
</dbReference>
<dbReference type="InterPro" id="IPR029151">
    <property type="entry name" value="Sensor-like_sf"/>
</dbReference>
<dbReference type="Pfam" id="PF17202">
    <property type="entry name" value="sCache_3_3"/>
    <property type="match status" value="1"/>
</dbReference>
<dbReference type="PANTHER" id="PTHR32089:SF112">
    <property type="entry name" value="LYSOZYME-LIKE PROTEIN-RELATED"/>
    <property type="match status" value="1"/>
</dbReference>
<evidence type="ECO:0000259" key="10">
    <source>
        <dbReference type="PROSITE" id="PS50111"/>
    </source>
</evidence>
<name>I0BV78_9BACL</name>
<evidence type="ECO:0000256" key="7">
    <source>
        <dbReference type="ARBA" id="ARBA00029447"/>
    </source>
</evidence>
<keyword evidence="2" id="KW-1003">Cell membrane</keyword>
<dbReference type="PROSITE" id="PS50885">
    <property type="entry name" value="HAMP"/>
    <property type="match status" value="1"/>
</dbReference>
<dbReference type="AlphaFoldDB" id="I0BV78"/>